<evidence type="ECO:0000256" key="1">
    <source>
        <dbReference type="SAM" id="SignalP"/>
    </source>
</evidence>
<dbReference type="EMBL" id="CAEFZW010000001">
    <property type="protein sequence ID" value="CAB4251846.1"/>
    <property type="molecule type" value="Genomic_DNA"/>
</dbReference>
<dbReference type="Pfam" id="PF00188">
    <property type="entry name" value="CAP"/>
    <property type="match status" value="1"/>
</dbReference>
<name>A0A8H2ZE07_9SACH</name>
<sequence length="368" mass="39788">MKFSTVAAVAAAINIISINGVEAAEKYGIAGPEAILLTQAMNAKRARHNHTLPVSYTSTISDKCESIMKELDCANPNVIAHKAFGSTVSIGFEIEAAIDEWYSEFFHYNYDNPAVTQDNSNFLQMIWKPVTKIGCCKKTCPGTGKVILCQYDQRVNPLSLPSGIGELLLDTVTITETVNGYTTITDATTLTDILTLDTQTITLSDVTSIITTTLTIDEPGEPTTTTETITLDANTETETVTDSVTETETVPGNENIITTFVTDFQTTTETITENAQTSTETETITVNEEPITVTETVTGEAETVTETETLSASAAEDLTETVTLTKTQTDFTTETTTITDTTTLTKTQVKTENFVAKYSASLSLTDFV</sequence>
<proteinExistence type="predicted"/>
<comment type="caution">
    <text evidence="3">The sequence shown here is derived from an EMBL/GenBank/DDBJ whole genome shotgun (WGS) entry which is preliminary data.</text>
</comment>
<dbReference type="Proteomes" id="UP000644660">
    <property type="component" value="Unassembled WGS sequence"/>
</dbReference>
<organism evidence="3 4">
    <name type="scientific">Maudiozyma barnettii</name>
    <dbReference type="NCBI Taxonomy" id="61262"/>
    <lineage>
        <taxon>Eukaryota</taxon>
        <taxon>Fungi</taxon>
        <taxon>Dikarya</taxon>
        <taxon>Ascomycota</taxon>
        <taxon>Saccharomycotina</taxon>
        <taxon>Saccharomycetes</taxon>
        <taxon>Saccharomycetales</taxon>
        <taxon>Saccharomycetaceae</taxon>
        <taxon>Maudiozyma</taxon>
    </lineage>
</organism>
<dbReference type="SMART" id="SM00198">
    <property type="entry name" value="SCP"/>
    <property type="match status" value="1"/>
</dbReference>
<keyword evidence="1" id="KW-0732">Signal</keyword>
<feature type="domain" description="SCP" evidence="2">
    <location>
        <begin position="30"/>
        <end position="159"/>
    </location>
</feature>
<dbReference type="GeneID" id="64854954"/>
<evidence type="ECO:0000313" key="4">
    <source>
        <dbReference type="Proteomes" id="UP000644660"/>
    </source>
</evidence>
<evidence type="ECO:0000259" key="2">
    <source>
        <dbReference type="SMART" id="SM00198"/>
    </source>
</evidence>
<protein>
    <recommendedName>
        <fullName evidence="2">SCP domain-containing protein</fullName>
    </recommendedName>
</protein>
<feature type="chain" id="PRO_5034315801" description="SCP domain-containing protein" evidence="1">
    <location>
        <begin position="24"/>
        <end position="368"/>
    </location>
</feature>
<gene>
    <name evidence="3" type="ORF">KABA2_01S00132</name>
</gene>
<dbReference type="InterPro" id="IPR035940">
    <property type="entry name" value="CAP_sf"/>
</dbReference>
<dbReference type="InterPro" id="IPR014044">
    <property type="entry name" value="CAP_dom"/>
</dbReference>
<reference evidence="3 4" key="1">
    <citation type="submission" date="2020-05" db="EMBL/GenBank/DDBJ databases">
        <authorList>
            <person name="Casaregola S."/>
            <person name="Devillers H."/>
            <person name="Grondin C."/>
        </authorList>
    </citation>
    <scope>NUCLEOTIDE SEQUENCE [LARGE SCALE GENOMIC DNA]</scope>
    <source>
        <strain evidence="3 4">CLIB 1767</strain>
    </source>
</reference>
<dbReference type="SUPFAM" id="SSF55797">
    <property type="entry name" value="PR-1-like"/>
    <property type="match status" value="1"/>
</dbReference>
<accession>A0A8H2ZE07</accession>
<feature type="signal peptide" evidence="1">
    <location>
        <begin position="1"/>
        <end position="23"/>
    </location>
</feature>
<dbReference type="RefSeq" id="XP_041403885.1">
    <property type="nucleotide sequence ID" value="XM_041547951.1"/>
</dbReference>
<evidence type="ECO:0000313" key="3">
    <source>
        <dbReference type="EMBL" id="CAB4251846.1"/>
    </source>
</evidence>
<keyword evidence="4" id="KW-1185">Reference proteome</keyword>
<dbReference type="AlphaFoldDB" id="A0A8H2ZE07"/>
<dbReference type="Gene3D" id="3.40.33.10">
    <property type="entry name" value="CAP"/>
    <property type="match status" value="1"/>
</dbReference>